<protein>
    <recommendedName>
        <fullName evidence="6">4'-phosphopantetheinyl transferase domain-containing protein</fullName>
    </recommendedName>
</protein>
<gene>
    <name evidence="3" type="ORF">DKM28_04020</name>
    <name evidence="1" type="ORF">DU43_07130</name>
    <name evidence="2" type="ORF">DU58_05750</name>
</gene>
<dbReference type="AlphaFoldDB" id="A0A0F8HAT7"/>
<sequence length="275" mass="31672">MHTRNLILPSVTLENIPFLWAKNDILIFFIDMNSYDSPGTEFLDNNEKENLEKLQTPYFKKRFIVSRTVLKHILCCLLNKESSLDISTYKDRHGEVRIFNHDDLHICISYSENIAAIAISRVKIGIDIEIKRPFELKKTLKYLHNTPFYSGKPVDDVGILKAWTLKEAYCKYSNTGMLSSLNKEPDLDNVSYFNFLLDGKYILSIVTEMGQHIFDLSYLDLSYLDLSCLDLSCDLSCLDLSCLDLSCLDLSCLEKINSYQGEAVWKTTENLSKQE</sequence>
<dbReference type="InterPro" id="IPR037143">
    <property type="entry name" value="4-PPantetheinyl_Trfase_dom_sf"/>
</dbReference>
<evidence type="ECO:0000313" key="5">
    <source>
        <dbReference type="Proteomes" id="UP000300067"/>
    </source>
</evidence>
<reference evidence="1 4" key="1">
    <citation type="journal article" date="2015" name="ISME J.">
        <title>Genomic and phenotypic differentiation among Methanosarcina mazei populations from Columbia River sediment.</title>
        <authorList>
            <person name="Youngblut N.D."/>
            <person name="Wirth J.S."/>
            <person name="Henriksen J.R."/>
            <person name="Smith M."/>
            <person name="Simon H."/>
            <person name="Metcalf W.W."/>
            <person name="Whitaker R.J."/>
        </authorList>
    </citation>
    <scope>NUCLEOTIDE SEQUENCE [LARGE SCALE GENOMIC DNA]</scope>
    <source>
        <strain evidence="2 4">1.F.A.2.8</strain>
        <strain evidence="1">3.H.A.1A.1</strain>
    </source>
</reference>
<reference evidence="3 5" key="2">
    <citation type="submission" date="2018-05" db="EMBL/GenBank/DDBJ databases">
        <title>Methanosarcina gilichinskyana sp. nov., a novel methanogenic archaeon isolated from Holocene permafrost, North East Russia.</title>
        <authorList>
            <person name="Oshurkova V."/>
            <person name="Meer M."/>
            <person name="Bochkareva O."/>
            <person name="Shcherbakova V."/>
        </authorList>
    </citation>
    <scope>NUCLEOTIDE SEQUENCE [LARGE SCALE GENOMIC DNA]</scope>
    <source>
        <strain evidence="3 5">JL01</strain>
    </source>
</reference>
<dbReference type="EMBL" id="JJQD01000135">
    <property type="protein sequence ID" value="KKH26538.1"/>
    <property type="molecule type" value="Genomic_DNA"/>
</dbReference>
<evidence type="ECO:0000313" key="4">
    <source>
        <dbReference type="Proteomes" id="UP000034227"/>
    </source>
</evidence>
<organism evidence="1">
    <name type="scientific">Methanosarcina mazei</name>
    <name type="common">Methanosarcina frisia</name>
    <dbReference type="NCBI Taxonomy" id="2209"/>
    <lineage>
        <taxon>Archaea</taxon>
        <taxon>Methanobacteriati</taxon>
        <taxon>Methanobacteriota</taxon>
        <taxon>Stenosarchaea group</taxon>
        <taxon>Methanomicrobia</taxon>
        <taxon>Methanosarcinales</taxon>
        <taxon>Methanosarcinaceae</taxon>
        <taxon>Methanosarcina</taxon>
    </lineage>
</organism>
<dbReference type="PATRIC" id="fig|2209.49.peg.1221"/>
<dbReference type="Proteomes" id="UP000300067">
    <property type="component" value="Chromosome"/>
</dbReference>
<evidence type="ECO:0000313" key="2">
    <source>
        <dbReference type="EMBL" id="KKH26538.1"/>
    </source>
</evidence>
<dbReference type="Proteomes" id="UP000034227">
    <property type="component" value="Unassembled WGS sequence"/>
</dbReference>
<dbReference type="GO" id="GO:0000287">
    <property type="term" value="F:magnesium ion binding"/>
    <property type="evidence" value="ECO:0007669"/>
    <property type="project" value="InterPro"/>
</dbReference>
<accession>A0A0F8HAT7</accession>
<evidence type="ECO:0008006" key="6">
    <source>
        <dbReference type="Google" id="ProtNLM"/>
    </source>
</evidence>
<evidence type="ECO:0000313" key="3">
    <source>
        <dbReference type="EMBL" id="QCR15334.1"/>
    </source>
</evidence>
<proteinExistence type="predicted"/>
<dbReference type="GO" id="GO:0008897">
    <property type="term" value="F:holo-[acyl-carrier-protein] synthase activity"/>
    <property type="evidence" value="ECO:0007669"/>
    <property type="project" value="InterPro"/>
</dbReference>
<name>A0A0F8HAT7_METMZ</name>
<dbReference type="SUPFAM" id="SSF56214">
    <property type="entry name" value="4'-phosphopantetheinyl transferase"/>
    <property type="match status" value="2"/>
</dbReference>
<dbReference type="EMBL" id="CP029709">
    <property type="protein sequence ID" value="QCR15334.1"/>
    <property type="molecule type" value="Genomic_DNA"/>
</dbReference>
<dbReference type="Gene3D" id="3.90.470.20">
    <property type="entry name" value="4'-phosphopantetheinyl transferase domain"/>
    <property type="match status" value="1"/>
</dbReference>
<dbReference type="EMBL" id="JJPM01000184">
    <property type="protein sequence ID" value="KKG73796.1"/>
    <property type="molecule type" value="Genomic_DNA"/>
</dbReference>
<evidence type="ECO:0000313" key="1">
    <source>
        <dbReference type="EMBL" id="KKG73796.1"/>
    </source>
</evidence>